<gene>
    <name evidence="2" type="ORF">PBRA_002696</name>
</gene>
<evidence type="ECO:0000313" key="2">
    <source>
        <dbReference type="EMBL" id="CEP02729.1"/>
    </source>
</evidence>
<dbReference type="InterPro" id="IPR027267">
    <property type="entry name" value="AH/BAR_dom_sf"/>
</dbReference>
<dbReference type="PROSITE" id="PS50238">
    <property type="entry name" value="RHOGAP"/>
    <property type="match status" value="1"/>
</dbReference>
<protein>
    <recommendedName>
        <fullName evidence="1">Rho-GAP domain-containing protein</fullName>
    </recommendedName>
</protein>
<dbReference type="PANTHER" id="PTHR45876:SF8">
    <property type="entry name" value="FI04035P"/>
    <property type="match status" value="1"/>
</dbReference>
<dbReference type="PANTHER" id="PTHR45876">
    <property type="entry name" value="FI04035P"/>
    <property type="match status" value="1"/>
</dbReference>
<evidence type="ECO:0000313" key="3">
    <source>
        <dbReference type="Proteomes" id="UP000039324"/>
    </source>
</evidence>
<dbReference type="InterPro" id="IPR000198">
    <property type="entry name" value="RhoGAP_dom"/>
</dbReference>
<dbReference type="Gene3D" id="1.10.555.10">
    <property type="entry name" value="Rho GTPase activation protein"/>
    <property type="match status" value="1"/>
</dbReference>
<dbReference type="InterPro" id="IPR008936">
    <property type="entry name" value="Rho_GTPase_activation_prot"/>
</dbReference>
<dbReference type="Proteomes" id="UP000039324">
    <property type="component" value="Unassembled WGS sequence"/>
</dbReference>
<proteinExistence type="predicted"/>
<organism evidence="2 3">
    <name type="scientific">Plasmodiophora brassicae</name>
    <name type="common">Clubroot disease agent</name>
    <dbReference type="NCBI Taxonomy" id="37360"/>
    <lineage>
        <taxon>Eukaryota</taxon>
        <taxon>Sar</taxon>
        <taxon>Rhizaria</taxon>
        <taxon>Endomyxa</taxon>
        <taxon>Phytomyxea</taxon>
        <taxon>Plasmodiophorida</taxon>
        <taxon>Plasmodiophoridae</taxon>
        <taxon>Plasmodiophora</taxon>
    </lineage>
</organism>
<dbReference type="Gene3D" id="1.20.1270.60">
    <property type="entry name" value="Arfaptin homology (AH) domain/BAR domain"/>
    <property type="match status" value="1"/>
</dbReference>
<sequence>MPPSSSFESTFVHRPEIALSQAEIGLRHVREVSAVLLKCATLEESHCQKVTSLLGDALGKIQGHGTGTEDAMTTLHCAMQGVLHAYLQAAKLRVDMARRFAEQVGAPLERFHKDGCARVKHLSKREKDEKSQLEAAKSALQKQRAKCLQLHESTQTAPPDTDADKQSSRLFRLAGTLGARPLTAAEAGDKLDRESEIYDEMLTATSAQQDKYFDVCLPEILSSLHCLELDRGTILSNQLRIAASELHSLANATNEEASILDGLCAAIDINKDVQSFIDDTNALIKNNTQTHTRTKSEFVYDLPVSQPSSIFRKPLEALVAANGGLEPQLLLCLTDRLRHLGALKSTEGIFRVSADKSEIMTLKRQVSRIETRSSIPDVVSQCGSVHVLAGLIKDWLRSLPEPVIPVACYEEVLRIGSAAPAEQPALISQFWSSGAVPPPNKVVLRHLKSVVDEVSAAVEQTRMTAYNMSVCLTPCLIRPPSVIPAATLISNNRVEVAFAQALFTSDSLP</sequence>
<keyword evidence="3" id="KW-1185">Reference proteome</keyword>
<feature type="domain" description="Rho-GAP" evidence="1">
    <location>
        <begin position="313"/>
        <end position="509"/>
    </location>
</feature>
<dbReference type="SUPFAM" id="SSF48350">
    <property type="entry name" value="GTPase activation domain, GAP"/>
    <property type="match status" value="1"/>
</dbReference>
<dbReference type="OrthoDB" id="437889at2759"/>
<dbReference type="GO" id="GO:0007165">
    <property type="term" value="P:signal transduction"/>
    <property type="evidence" value="ECO:0007669"/>
    <property type="project" value="InterPro"/>
</dbReference>
<accession>A0A0G4J5T8</accession>
<dbReference type="GO" id="GO:0005096">
    <property type="term" value="F:GTPase activator activity"/>
    <property type="evidence" value="ECO:0007669"/>
    <property type="project" value="TreeGrafter"/>
</dbReference>
<dbReference type="EMBL" id="CDSF01000133">
    <property type="protein sequence ID" value="CEP02729.1"/>
    <property type="molecule type" value="Genomic_DNA"/>
</dbReference>
<dbReference type="AlphaFoldDB" id="A0A0G4J5T8"/>
<dbReference type="SUPFAM" id="SSF103657">
    <property type="entry name" value="BAR/IMD domain-like"/>
    <property type="match status" value="1"/>
</dbReference>
<name>A0A0G4J5T8_PLABS</name>
<dbReference type="GO" id="GO:0005737">
    <property type="term" value="C:cytoplasm"/>
    <property type="evidence" value="ECO:0007669"/>
    <property type="project" value="TreeGrafter"/>
</dbReference>
<dbReference type="SMART" id="SM00324">
    <property type="entry name" value="RhoGAP"/>
    <property type="match status" value="1"/>
</dbReference>
<reference evidence="2 3" key="1">
    <citation type="submission" date="2015-02" db="EMBL/GenBank/DDBJ databases">
        <authorList>
            <person name="Chooi Y.-H."/>
        </authorList>
    </citation>
    <scope>NUCLEOTIDE SEQUENCE [LARGE SCALE GENOMIC DNA]</scope>
    <source>
        <strain evidence="2">E3</strain>
    </source>
</reference>
<dbReference type="CDD" id="cd00159">
    <property type="entry name" value="RhoGAP"/>
    <property type="match status" value="1"/>
</dbReference>
<dbReference type="Pfam" id="PF00620">
    <property type="entry name" value="RhoGAP"/>
    <property type="match status" value="1"/>
</dbReference>
<evidence type="ECO:0000259" key="1">
    <source>
        <dbReference type="PROSITE" id="PS50238"/>
    </source>
</evidence>